<accession>A0ABW4NR12</accession>
<protein>
    <submittedName>
        <fullName evidence="1">DUF2441 domain-containing protein</fullName>
    </submittedName>
</protein>
<sequence>MDYYHLVTRKPMYKGQKIDFGSNHKNRLYYFFLDNGFSDFRGRTFDQAINELDTKVEGNERLFLKNSFEHSSKAIREVITEMVRLEHFPELPSRFECLYGVESLRSLAQWQKTFNSYNREIIQIVKLETSGKIFKGNADLLPSIKNKSFLEKIEQAKLYWSSSSESNLSEVLIGGEITVTEIIEEF</sequence>
<dbReference type="EMBL" id="JBHUFF010000035">
    <property type="protein sequence ID" value="MFD1800563.1"/>
    <property type="molecule type" value="Genomic_DNA"/>
</dbReference>
<gene>
    <name evidence="1" type="ORF">ACFSBK_12035</name>
</gene>
<dbReference type="SUPFAM" id="SSF56399">
    <property type="entry name" value="ADP-ribosylation"/>
    <property type="match status" value="1"/>
</dbReference>
<reference evidence="2" key="1">
    <citation type="journal article" date="2019" name="Int. J. Syst. Evol. Microbiol.">
        <title>The Global Catalogue of Microorganisms (GCM) 10K type strain sequencing project: providing services to taxonomists for standard genome sequencing and annotation.</title>
        <authorList>
            <consortium name="The Broad Institute Genomics Platform"/>
            <consortium name="The Broad Institute Genome Sequencing Center for Infectious Disease"/>
            <person name="Wu L."/>
            <person name="Ma J."/>
        </authorList>
    </citation>
    <scope>NUCLEOTIDE SEQUENCE [LARGE SCALE GENOMIC DNA]</scope>
    <source>
        <strain evidence="2">KCTC 42143</strain>
    </source>
</reference>
<comment type="caution">
    <text evidence="1">The sequence shown here is derived from an EMBL/GenBank/DDBJ whole genome shotgun (WGS) entry which is preliminary data.</text>
</comment>
<name>A0ABW4NR12_9LACT</name>
<dbReference type="Pfam" id="PF10386">
    <property type="entry name" value="DUF2441"/>
    <property type="match status" value="1"/>
</dbReference>
<dbReference type="InterPro" id="IPR018840">
    <property type="entry name" value="DUF2441"/>
</dbReference>
<dbReference type="RefSeq" id="WP_058919691.1">
    <property type="nucleotide sequence ID" value="NZ_JBHSQC010000007.1"/>
</dbReference>
<evidence type="ECO:0000313" key="2">
    <source>
        <dbReference type="Proteomes" id="UP001597285"/>
    </source>
</evidence>
<dbReference type="Gene3D" id="1.10.3800.10">
    <property type="entry name" value="ADP-ribosylation domain"/>
    <property type="match status" value="1"/>
</dbReference>
<dbReference type="Proteomes" id="UP001597285">
    <property type="component" value="Unassembled WGS sequence"/>
</dbReference>
<organism evidence="1 2">
    <name type="scientific">Carnobacterium antarcticum</name>
    <dbReference type="NCBI Taxonomy" id="2126436"/>
    <lineage>
        <taxon>Bacteria</taxon>
        <taxon>Bacillati</taxon>
        <taxon>Bacillota</taxon>
        <taxon>Bacilli</taxon>
        <taxon>Lactobacillales</taxon>
        <taxon>Carnobacteriaceae</taxon>
        <taxon>Carnobacterium</taxon>
    </lineage>
</organism>
<proteinExistence type="predicted"/>
<dbReference type="Gene3D" id="3.20.170.10">
    <property type="entry name" value="ADP-ribosylation domain"/>
    <property type="match status" value="1"/>
</dbReference>
<keyword evidence="2" id="KW-1185">Reference proteome</keyword>
<evidence type="ECO:0000313" key="1">
    <source>
        <dbReference type="EMBL" id="MFD1800563.1"/>
    </source>
</evidence>